<feature type="transmembrane region" description="Helical" evidence="2">
    <location>
        <begin position="2311"/>
        <end position="2337"/>
    </location>
</feature>
<keyword evidence="2" id="KW-0812">Transmembrane</keyword>
<evidence type="ECO:0000259" key="3">
    <source>
        <dbReference type="PROSITE" id="PS50835"/>
    </source>
</evidence>
<feature type="transmembrane region" description="Helical" evidence="2">
    <location>
        <begin position="2474"/>
        <end position="2493"/>
    </location>
</feature>
<feature type="transmembrane region" description="Helical" evidence="2">
    <location>
        <begin position="2529"/>
        <end position="2546"/>
    </location>
</feature>
<feature type="transmembrane region" description="Helical" evidence="2">
    <location>
        <begin position="855"/>
        <end position="877"/>
    </location>
</feature>
<name>A0A2N1PSE1_9BACT</name>
<feature type="transmembrane region" description="Helical" evidence="2">
    <location>
        <begin position="1554"/>
        <end position="1578"/>
    </location>
</feature>
<evidence type="ECO:0000313" key="5">
    <source>
        <dbReference type="Proteomes" id="UP000233256"/>
    </source>
</evidence>
<keyword evidence="2" id="KW-1133">Transmembrane helix</keyword>
<keyword evidence="2" id="KW-0472">Membrane</keyword>
<feature type="compositionally biased region" description="Polar residues" evidence="1">
    <location>
        <begin position="1621"/>
        <end position="1633"/>
    </location>
</feature>
<feature type="transmembrane region" description="Helical" evidence="2">
    <location>
        <begin position="688"/>
        <end position="710"/>
    </location>
</feature>
<reference evidence="4 5" key="1">
    <citation type="journal article" date="2017" name="ISME J.">
        <title>Potential for microbial H2 and metal transformations associated with novel bacteria and archaea in deep terrestrial subsurface sediments.</title>
        <authorList>
            <person name="Hernsdorf A.W."/>
            <person name="Amano Y."/>
            <person name="Miyakawa K."/>
            <person name="Ise K."/>
            <person name="Suzuki Y."/>
            <person name="Anantharaman K."/>
            <person name="Probst A."/>
            <person name="Burstein D."/>
            <person name="Thomas B.C."/>
            <person name="Banfield J.F."/>
        </authorList>
    </citation>
    <scope>NUCLEOTIDE SEQUENCE [LARGE SCALE GENOMIC DNA]</scope>
    <source>
        <strain evidence="4">HGW-Wallbacteria-1</strain>
    </source>
</reference>
<feature type="transmembrane region" description="Helical" evidence="2">
    <location>
        <begin position="649"/>
        <end position="676"/>
    </location>
</feature>
<feature type="transmembrane region" description="Helical" evidence="2">
    <location>
        <begin position="3252"/>
        <end position="3270"/>
    </location>
</feature>
<dbReference type="EMBL" id="PGXC01000003">
    <property type="protein sequence ID" value="PKK91192.1"/>
    <property type="molecule type" value="Genomic_DNA"/>
</dbReference>
<evidence type="ECO:0000256" key="2">
    <source>
        <dbReference type="SAM" id="Phobius"/>
    </source>
</evidence>
<evidence type="ECO:0000256" key="1">
    <source>
        <dbReference type="SAM" id="MobiDB-lite"/>
    </source>
</evidence>
<feature type="transmembrane region" description="Helical" evidence="2">
    <location>
        <begin position="2279"/>
        <end position="2299"/>
    </location>
</feature>
<feature type="transmembrane region" description="Helical" evidence="2">
    <location>
        <begin position="1584"/>
        <end position="1603"/>
    </location>
</feature>
<feature type="transmembrane region" description="Helical" evidence="2">
    <location>
        <begin position="1529"/>
        <end position="1547"/>
    </location>
</feature>
<sequence>MTMEYREHTFFCVCKFIFLSILISQFSFPAHSISQSSSPDIFETIDSSRLLNDSKSTFLHLSGQSLETLLEKRDALIQSRKLKKTVPSTILDSLEISIDITNDEAVAHFSALISKVTPEPENIPLLSGEMSISGFRGPPDTYMVVSKNSSPFNPGQMAVRLCGPGNFPIMFRVDFAVQTTPESSILKMRLPKASTSKLRIIFGNNCIIPLVDGGVGELSQNGDKIIFTGQCTTDGDLQISYRKLPGYQSKPTFSTDMWSRLKKLQSAPSLSPDNSNLNTAVSTVESSPVESSPAALKPIITTWINTLHSLSTSSMTTYTLLRTNIAMVPVDSISLDIGANMEILQVESPGMDNFSIISQGKNITSIRLNYRTAFTGTRTAIIKSRMAADEQKKTITLDVPVTSLIGAMKETGTVAFCSEENLLIENVETIGAERIDPMELDPLIVAGAPAPVFHAYKYSAKVEKITIHARANTPMTENLLYAVAKDCKVKTVINKRHGAISDITFMTSNISCQEFTIPTVKGTQILEVNVMDKSVPHSLRDCDSGQELVIPIPRSIRQNNDFSYFPINIKIRHDKVVSDSQGKKSEFHEPIVSDRIDLKVPLPNLFFTNLNWKIISPTGESIVMASHLGWKENNGSLFLTTLPDIAQSWLTSFLGSMITSPVITLLLIVSAISLLFKKMIARIPGKAILWTIALIAFGTETARIASNALLKALSKSRELHQIAVNAMKLWNTVSIQRELLQDDSLQLKGLMVSGWLPALSALSLITAGILMGMMLMRTLAGSGNSLTAMIPFTGVAGAILLRNGHGSIETLVFTGLIIGISLFLLLKLKPFATLKKLMRILTNQNSSGNGPSESILIMLILLSTLFASPSSGLNLGITPPGNIESTKKDIDSSCDNPIFSIDYEDYIKIAAPEDHIGTSMENRHWKPEIQASAIRILARVDEHQVKLIYDITLVKSGTGPALFRLPVAGSAPTLSPEGLKLTGSASEGWTIMVEKEGLQAIRLILNVPVSRDPASGKRFFSADLPLCPEKTMDLKIQGSLTTPQIEHCLRMTPVDMGTRNDPFTRFLCLLGTSEKLSVSWFQPVSQRDTSSGKISEPSANKSTAIIESAVAEKRKPRVCSVADTTAVIGNGHMEIQTSIKLAVSLSPMETITLNLPDSLKIKSIDSPDLESSTPLINNGNRLLLKFRNPFLGNKSINISAENIFASETDSLNDSEEKVTLLNIPVPEPVDCALNSGTIKMVCEQGMELIPSETINLIRDELQTDDNTRDDNPFHTAVMAYRYSMIPVRLTLKVIKRKSAAMPPLMVDMLNIRMRVAGQRILVKSSYTLKNSGAQFLRLPLPENARVISASMADRPSVPVRDNDRFILLPLKKSDLIKNVFSPITADITYIVPMGRNSFSMSPLPVPDTVTSYSELLISWSPEQWPFKYNSTLQPLSRKLYQTQKQNSSGEENQKPITGCPETGAAGKDDSLLATRLFDKGMMKSLAPVAVNLPEFPGAISHFIAGGFSSQSLSETGISATTISGGAVDLSKILFLYYGALMMIFALRNLIRRKFLWSILTACLFLFLSQSGHITMIALGESFRHGTLLGLFLGLLFLAGKISISINRSISKMKFPDMNEKQIQSEPENNNPDSEISEPKDQSHKPVMPLLIMLLLYSLIGGNPVFSHIANGPVDPQDIPESFLERPVFLTSPEKQLSGMVSAPREAVLSLSEKWRKLRKFTSSLNPDFFQRSGITILSVNLKGAVKGDLFIGEAEFTLSKYDPWPATTTLIKGGTPFMIEPFTANMEITPDNSSWNNAEKQGLNICLSEPETRKLTVSFARKIQTTALGHELSFHLASGFENRFTINFPSENINSEGETIINSREGNTLRGMNITGQYSFIWGKVQNSSADSSRESSRESSNDISAAPVESLLICKSSTLVSVADSSLNSYSSMDIRISRAPAKSLDIVFTDPVQIVAVEGSQIESWEPIAGKPACRISFRTPQQGYVDIIIRTEDFIGNSDFRKKISLPSLVGAKGASGFLIVEASADTSLETGTITGMSPTPQNSIPSFISSTTDKPFLWAFKYNSLPATLELKGHAAALMTGLTEIVGQNCKVHIVAADDDNFIGKCTYTLVNKSSQFLSIRPGDATLIGTKVMGRPVKPVKQGKNSATLMIPLPRSKVSGNSLDPFEVMISFTTRARRSTMDKTDPKKRETGFNEKRSKNGKVGIMDLFLPVPEIDIDEITGTIVMPQQEYYFNISGDAEMDDNSKIAIFEIARLTGQALSGTSELLFPFIPQPLSTALGLTILLLFFKFIAWIFSRIQKLKSTSPGLINALSTIVKIGFFLMICGIVILSLLSATGGRVKTIYGSLNKESVMADNGSVAKGTPGSAQQMIYRKSARRSDSMELDANQLELQEENIASQNYADESIQDDFKFNWDIQKAKRKSAPAISGILPVDISLVNSSHSIKFTGKGVAGEVNPHLRIHFISENMNTAITVLATLIALTGTILIISGSRKSDIFRVIGGFAFMTTALFMATTFRDYNIMDPASIGFFLGLIICGISFFSGKLRGKWATDNASAAAIILLPILMASAFFPNCALADQGIITTLAPFKSGQKAVRSAIPLAIHEKLKAFETLVSDMPSYLPVRGGSIFSRELKGKLFSEHAELTARFRFSAQSNQWNMILSDNDHNDMFTPVTLFLISGELAISKVSCTGIKAKLIPLENPHYSKMPVAAPAWNQKKANAYGIQILEPGLGTIEISFTAGIAKKSDGYSISMTLPDIMGVPFSIQMEENSSFPILQGGLLTESSPTSLQGILQGGLSEISFRKSSGKMDSENNLSAEPQRNVKPRLSVKSDNQFMVQDLMINGRCKISVTASLAPVTELYLPIPEEWDILEIRGGNISGWSFLDNEKTVRINFSESLNGKTVFMIDSCRFFKHAVKDMELPCPIPVSEINGKPDMFQATGSIINGTSGNIAIDPVKSLHVSTVMPEEIPSLESGNTSSAAAVAFQSSNPDMVACLRLTEQGELTSSEIYITSQEISTLIKSNGIEMSSITLSLINRASATMAITLPSEARVLNASLDREDITPWQTAEGTILLPLTKAGRNKSGNNTISVTLNYTIEHPPVDGVWIETIIFPQLKYQVEEARWNLSCDDGISLVASEGDYTQKSVKTLNRENNRSNFSTYSSRSFKPQTTKEEKFLDKSMRMQISNSIGSFQKIYVQKSRGKRAALYTHPKPREREWKFTTSSVFADSIHSQKITLVSERITTEINTLSFIAGFLAAYLLVSGLSGFSVFRILFAIILFSLSFGSGIVTVLAREECTGGAGLAIILIFATWMAGKSEDSNDAKTETDNNTTTNH</sequence>
<gene>
    <name evidence="4" type="ORF">CVV64_05330</name>
</gene>
<feature type="region of interest" description="Disordered" evidence="1">
    <location>
        <begin position="1621"/>
        <end position="1642"/>
    </location>
</feature>
<organism evidence="4 5">
    <name type="scientific">Candidatus Wallbacteria bacterium HGW-Wallbacteria-1</name>
    <dbReference type="NCBI Taxonomy" id="2013854"/>
    <lineage>
        <taxon>Bacteria</taxon>
        <taxon>Candidatus Walliibacteriota</taxon>
    </lineage>
</organism>
<feature type="domain" description="Ig-like" evidence="3">
    <location>
        <begin position="1043"/>
        <end position="1140"/>
    </location>
</feature>
<dbReference type="InterPro" id="IPR007110">
    <property type="entry name" value="Ig-like_dom"/>
</dbReference>
<feature type="compositionally biased region" description="Polar residues" evidence="1">
    <location>
        <begin position="1440"/>
        <end position="1450"/>
    </location>
</feature>
<dbReference type="PROSITE" id="PS50835">
    <property type="entry name" value="IG_LIKE"/>
    <property type="match status" value="1"/>
</dbReference>
<feature type="transmembrane region" description="Helical" evidence="2">
    <location>
        <begin position="3277"/>
        <end position="3297"/>
    </location>
</feature>
<feature type="transmembrane region" description="Helical" evidence="2">
    <location>
        <begin position="783"/>
        <end position="801"/>
    </location>
</feature>
<feature type="transmembrane region" description="Helical" evidence="2">
    <location>
        <begin position="2558"/>
        <end position="2575"/>
    </location>
</feature>
<feature type="transmembrane region" description="Helical" evidence="2">
    <location>
        <begin position="1646"/>
        <end position="1665"/>
    </location>
</feature>
<feature type="transmembrane region" description="Helical" evidence="2">
    <location>
        <begin position="755"/>
        <end position="776"/>
    </location>
</feature>
<accession>A0A2N1PSE1</accession>
<proteinExistence type="predicted"/>
<feature type="transmembrane region" description="Helical" evidence="2">
    <location>
        <begin position="807"/>
        <end position="826"/>
    </location>
</feature>
<feature type="transmembrane region" description="Helical" evidence="2">
    <location>
        <begin position="3303"/>
        <end position="3319"/>
    </location>
</feature>
<feature type="region of interest" description="Disordered" evidence="1">
    <location>
        <begin position="1440"/>
        <end position="1465"/>
    </location>
</feature>
<comment type="caution">
    <text evidence="4">The sequence shown here is derived from an EMBL/GenBank/DDBJ whole genome shotgun (WGS) entry which is preliminary data.</text>
</comment>
<protein>
    <recommendedName>
        <fullName evidence="3">Ig-like domain-containing protein</fullName>
    </recommendedName>
</protein>
<evidence type="ECO:0000313" key="4">
    <source>
        <dbReference type="EMBL" id="PKK91192.1"/>
    </source>
</evidence>
<dbReference type="Proteomes" id="UP000233256">
    <property type="component" value="Unassembled WGS sequence"/>
</dbReference>
<feature type="transmembrane region" description="Helical" evidence="2">
    <location>
        <begin position="2500"/>
        <end position="2517"/>
    </location>
</feature>